<dbReference type="GeneID" id="97177352"/>
<proteinExistence type="predicted"/>
<dbReference type="GO" id="GO:0000009">
    <property type="term" value="F:alpha-1,6-mannosyltransferase activity"/>
    <property type="evidence" value="ECO:0007669"/>
    <property type="project" value="InterPro"/>
</dbReference>
<dbReference type="PANTHER" id="PTHR31834">
    <property type="entry name" value="INITIATION-SPECIFIC ALPHA-1,6-MANNOSYLTRANSFERASE"/>
    <property type="match status" value="1"/>
</dbReference>
<dbReference type="SUPFAM" id="SSF53448">
    <property type="entry name" value="Nucleotide-diphospho-sugar transferases"/>
    <property type="match status" value="1"/>
</dbReference>
<dbReference type="PANTHER" id="PTHR31834:SF1">
    <property type="entry name" value="INITIATION-SPECIFIC ALPHA-1,6-MANNOSYLTRANSFERASE"/>
    <property type="match status" value="1"/>
</dbReference>
<dbReference type="Gene3D" id="3.90.550.20">
    <property type="match status" value="1"/>
</dbReference>
<dbReference type="InterPro" id="IPR029044">
    <property type="entry name" value="Nucleotide-diphossugar_trans"/>
</dbReference>
<organism evidence="1 2">
    <name type="scientific">Acinetobacter pseudolwoffii</name>
    <dbReference type="NCBI Taxonomy" id="2053287"/>
    <lineage>
        <taxon>Bacteria</taxon>
        <taxon>Pseudomonadati</taxon>
        <taxon>Pseudomonadota</taxon>
        <taxon>Gammaproteobacteria</taxon>
        <taxon>Moraxellales</taxon>
        <taxon>Moraxellaceae</taxon>
        <taxon>Acinetobacter</taxon>
    </lineage>
</organism>
<evidence type="ECO:0008006" key="3">
    <source>
        <dbReference type="Google" id="ProtNLM"/>
    </source>
</evidence>
<dbReference type="InterPro" id="IPR007577">
    <property type="entry name" value="GlycoTrfase_DXD_sugar-bd_CS"/>
</dbReference>
<dbReference type="EMBL" id="PHRG01000001">
    <property type="protein sequence ID" value="PJO76608.1"/>
    <property type="molecule type" value="Genomic_DNA"/>
</dbReference>
<dbReference type="Pfam" id="PF04488">
    <property type="entry name" value="Gly_transf_sug"/>
    <property type="match status" value="1"/>
</dbReference>
<sequence length="275" mass="32210">MAIPKIIHQTYRTEKLPTEIAEIVGQLKTRNTDWEYRFYTDDDIYKYIQSNFDERTLQAYLKINPVYGAAKADLFRYLVLYKEGGVYLDIKSTCVYPLNEVIKPNEHFIITQWQNEEGEVNEGAGLFEELTHKLGIKNGEYQQWFIISEANSPFLKEVVNTVVNNILSYRPWHYKLHSYGKRGVLFVTGPVAYTKAIHSVMDKYPHRFERYDRDLGFVYNALVDQSHTKVLSNHYASYKGPIVRKNNISNLIFNAYILGVRLVKNTLKTFGLWRN</sequence>
<dbReference type="RefSeq" id="WP_100534596.1">
    <property type="nucleotide sequence ID" value="NZ_CBDBYO010000012.1"/>
</dbReference>
<gene>
    <name evidence="1" type="ORF">CWI32_02950</name>
</gene>
<dbReference type="GO" id="GO:0006487">
    <property type="term" value="P:protein N-linked glycosylation"/>
    <property type="evidence" value="ECO:0007669"/>
    <property type="project" value="TreeGrafter"/>
</dbReference>
<name>A0A2H9YVE3_9GAMM</name>
<protein>
    <recommendedName>
        <fullName evidence="3">Glycosyl transferase</fullName>
    </recommendedName>
</protein>
<dbReference type="Proteomes" id="UP000243446">
    <property type="component" value="Unassembled WGS sequence"/>
</dbReference>
<evidence type="ECO:0000313" key="2">
    <source>
        <dbReference type="Proteomes" id="UP000243446"/>
    </source>
</evidence>
<dbReference type="InterPro" id="IPR039367">
    <property type="entry name" value="Och1-like"/>
</dbReference>
<accession>A0A2H9YVE3</accession>
<dbReference type="AlphaFoldDB" id="A0A2H9YVE3"/>
<comment type="caution">
    <text evidence="1">The sequence shown here is derived from an EMBL/GenBank/DDBJ whole genome shotgun (WGS) entry which is preliminary data.</text>
</comment>
<reference evidence="1 2" key="1">
    <citation type="submission" date="2017-11" db="EMBL/GenBank/DDBJ databases">
        <title>Revising the taxonomy of the Acinetobacter lwoffii group: the description of Acinetobacter pseudolwoffii sp. nov. and emended description of Acinetobacter lwoffii.</title>
        <authorList>
            <person name="Nemec A."/>
            <person name="Radolfova-Krizova L."/>
        </authorList>
    </citation>
    <scope>NUCLEOTIDE SEQUENCE [LARGE SCALE GENOMIC DNA]</scope>
    <source>
        <strain evidence="1 2">ANC 5044</strain>
    </source>
</reference>
<evidence type="ECO:0000313" key="1">
    <source>
        <dbReference type="EMBL" id="PJO76608.1"/>
    </source>
</evidence>